<proteinExistence type="inferred from homology"/>
<keyword evidence="4 7" id="KW-0812">Transmembrane</keyword>
<evidence type="ECO:0000256" key="6">
    <source>
        <dbReference type="ARBA" id="ARBA00023136"/>
    </source>
</evidence>
<dbReference type="InterPro" id="IPR051907">
    <property type="entry name" value="DoxX-like_oxidoreductase"/>
</dbReference>
<evidence type="ECO:0000256" key="5">
    <source>
        <dbReference type="ARBA" id="ARBA00022989"/>
    </source>
</evidence>
<comment type="similarity">
    <text evidence="2">Belongs to the DoxX family.</text>
</comment>
<accession>A0A5N7MWX3</accession>
<dbReference type="Pfam" id="PF07681">
    <property type="entry name" value="DoxX"/>
    <property type="match status" value="1"/>
</dbReference>
<evidence type="ECO:0000256" key="2">
    <source>
        <dbReference type="ARBA" id="ARBA00006679"/>
    </source>
</evidence>
<dbReference type="Proteomes" id="UP000403266">
    <property type="component" value="Unassembled WGS sequence"/>
</dbReference>
<reference evidence="8 9" key="1">
    <citation type="journal article" date="2019" name="Syst. Appl. Microbiol.">
        <title>Microvirga tunisiensis sp. nov., a root nodule symbiotic bacterium isolated from Lupinus micranthus and L. luteus grown in Northern Tunisia.</title>
        <authorList>
            <person name="Msaddak A."/>
            <person name="Rejili M."/>
            <person name="Duran D."/>
            <person name="Mars M."/>
            <person name="Palacios J.M."/>
            <person name="Ruiz-Argueso T."/>
            <person name="Rey L."/>
            <person name="Imperial J."/>
        </authorList>
    </citation>
    <scope>NUCLEOTIDE SEQUENCE [LARGE SCALE GENOMIC DNA]</scope>
    <source>
        <strain evidence="8 9">Lmie10</strain>
    </source>
</reference>
<evidence type="ECO:0000256" key="7">
    <source>
        <dbReference type="SAM" id="Phobius"/>
    </source>
</evidence>
<keyword evidence="6 7" id="KW-0472">Membrane</keyword>
<keyword evidence="5 7" id="KW-1133">Transmembrane helix</keyword>
<dbReference type="PANTHER" id="PTHR33452:SF1">
    <property type="entry name" value="INNER MEMBRANE PROTEIN YPHA-RELATED"/>
    <property type="match status" value="1"/>
</dbReference>
<comment type="subcellular location">
    <subcellularLocation>
        <location evidence="1">Cell membrane</location>
        <topology evidence="1">Multi-pass membrane protein</topology>
    </subcellularLocation>
</comment>
<comment type="caution">
    <text evidence="8">The sequence shown here is derived from an EMBL/GenBank/DDBJ whole genome shotgun (WGS) entry which is preliminary data.</text>
</comment>
<feature type="transmembrane region" description="Helical" evidence="7">
    <location>
        <begin position="111"/>
        <end position="130"/>
    </location>
</feature>
<sequence length="144" mass="15254">MSRTLEAMLSKAADPLLLLGRFLLALIFLHEAVTLATGFAASAAAMSKVGVPPYVLVLTILLQLAAGLMVALGWHARLGSLSLGLFCLATAFLFHSNFAVRNELLHFEKDLAIAGGLFVLTATGAGALSLDRAFGRRQLLRYAA</sequence>
<dbReference type="PANTHER" id="PTHR33452">
    <property type="entry name" value="OXIDOREDUCTASE CATD-RELATED"/>
    <property type="match status" value="1"/>
</dbReference>
<keyword evidence="9" id="KW-1185">Reference proteome</keyword>
<feature type="transmembrane region" description="Helical" evidence="7">
    <location>
        <begin position="81"/>
        <end position="99"/>
    </location>
</feature>
<feature type="transmembrane region" description="Helical" evidence="7">
    <location>
        <begin position="55"/>
        <end position="74"/>
    </location>
</feature>
<keyword evidence="3" id="KW-1003">Cell membrane</keyword>
<protein>
    <submittedName>
        <fullName evidence="8">DoxX family protein</fullName>
    </submittedName>
</protein>
<dbReference type="InterPro" id="IPR032808">
    <property type="entry name" value="DoxX"/>
</dbReference>
<evidence type="ECO:0000256" key="4">
    <source>
        <dbReference type="ARBA" id="ARBA00022692"/>
    </source>
</evidence>
<dbReference type="RefSeq" id="WP_152714933.1">
    <property type="nucleotide sequence ID" value="NZ_VOSJ01000157.1"/>
</dbReference>
<dbReference type="OrthoDB" id="9810206at2"/>
<name>A0A5N7MWX3_9HYPH</name>
<organism evidence="8 9">
    <name type="scientific">Microvirga tunisiensis</name>
    <dbReference type="NCBI Taxonomy" id="2108360"/>
    <lineage>
        <taxon>Bacteria</taxon>
        <taxon>Pseudomonadati</taxon>
        <taxon>Pseudomonadota</taxon>
        <taxon>Alphaproteobacteria</taxon>
        <taxon>Hyphomicrobiales</taxon>
        <taxon>Methylobacteriaceae</taxon>
        <taxon>Microvirga</taxon>
    </lineage>
</organism>
<evidence type="ECO:0000313" key="8">
    <source>
        <dbReference type="EMBL" id="MPR28566.1"/>
    </source>
</evidence>
<dbReference type="AlphaFoldDB" id="A0A5N7MWX3"/>
<dbReference type="EMBL" id="VOSK01000155">
    <property type="protein sequence ID" value="MPR28566.1"/>
    <property type="molecule type" value="Genomic_DNA"/>
</dbReference>
<evidence type="ECO:0000256" key="3">
    <source>
        <dbReference type="ARBA" id="ARBA00022475"/>
    </source>
</evidence>
<evidence type="ECO:0000313" key="9">
    <source>
        <dbReference type="Proteomes" id="UP000403266"/>
    </source>
</evidence>
<evidence type="ECO:0000256" key="1">
    <source>
        <dbReference type="ARBA" id="ARBA00004651"/>
    </source>
</evidence>
<gene>
    <name evidence="8" type="ORF">FS320_26325</name>
</gene>
<dbReference type="GO" id="GO:0005886">
    <property type="term" value="C:plasma membrane"/>
    <property type="evidence" value="ECO:0007669"/>
    <property type="project" value="UniProtKB-SubCell"/>
</dbReference>